<dbReference type="PANTHER" id="PTHR38839">
    <property type="entry name" value="TRANSCRIPTIONAL REGULATOR WHID-RELATED"/>
    <property type="match status" value="1"/>
</dbReference>
<dbReference type="AlphaFoldDB" id="A0A8J3RK71"/>
<evidence type="ECO:0000256" key="2">
    <source>
        <dbReference type="ARBA" id="ARBA00004496"/>
    </source>
</evidence>
<dbReference type="GO" id="GO:0045454">
    <property type="term" value="P:cell redox homeostasis"/>
    <property type="evidence" value="ECO:0007669"/>
    <property type="project" value="TreeGrafter"/>
</dbReference>
<keyword evidence="9" id="KW-0238">DNA-binding</keyword>
<evidence type="ECO:0000313" key="14">
    <source>
        <dbReference type="Proteomes" id="UP000616724"/>
    </source>
</evidence>
<evidence type="ECO:0000256" key="10">
    <source>
        <dbReference type="ARBA" id="ARBA00023157"/>
    </source>
</evidence>
<proteinExistence type="inferred from homology"/>
<comment type="caution">
    <text evidence="13">The sequence shown here is derived from an EMBL/GenBank/DDBJ whole genome shotgun (WGS) entry which is preliminary data.</text>
</comment>
<dbReference type="Pfam" id="PF02467">
    <property type="entry name" value="Whib"/>
    <property type="match status" value="1"/>
</dbReference>
<keyword evidence="7" id="KW-0411">Iron-sulfur</keyword>
<dbReference type="GO" id="GO:0046872">
    <property type="term" value="F:metal ion binding"/>
    <property type="evidence" value="ECO:0007669"/>
    <property type="project" value="UniProtKB-KW"/>
</dbReference>
<keyword evidence="11" id="KW-0804">Transcription</keyword>
<keyword evidence="8" id="KW-0805">Transcription regulation</keyword>
<evidence type="ECO:0000256" key="5">
    <source>
        <dbReference type="ARBA" id="ARBA00022723"/>
    </source>
</evidence>
<sequence length="86" mass="9670">MSHSSVPEYVRDWRDGAACDGLPTDLFFPSKAAGSFDKRWCRICEVRKQCLNYAMRIEGAGPRHGLWGGLSPAERDALYRHRNGTA</sequence>
<dbReference type="GO" id="GO:0051539">
    <property type="term" value="F:4 iron, 4 sulfur cluster binding"/>
    <property type="evidence" value="ECO:0007669"/>
    <property type="project" value="UniProtKB-KW"/>
</dbReference>
<dbReference type="InterPro" id="IPR034768">
    <property type="entry name" value="4FE4S_WBL"/>
</dbReference>
<dbReference type="RefSeq" id="WP_203890777.1">
    <property type="nucleotide sequence ID" value="NZ_BOOH01000019.1"/>
</dbReference>
<dbReference type="PROSITE" id="PS51674">
    <property type="entry name" value="4FE4S_WBL"/>
    <property type="match status" value="1"/>
</dbReference>
<comment type="cofactor">
    <cofactor evidence="1">
        <name>[4Fe-4S] cluster</name>
        <dbReference type="ChEBI" id="CHEBI:49883"/>
    </cofactor>
</comment>
<keyword evidence="6" id="KW-0408">Iron</keyword>
<keyword evidence="14" id="KW-1185">Reference proteome</keyword>
<feature type="domain" description="4Fe-4S Wbl-type" evidence="12">
    <location>
        <begin position="18"/>
        <end position="77"/>
    </location>
</feature>
<accession>A0A8J3RK71</accession>
<dbReference type="EMBL" id="BOOH01000019">
    <property type="protein sequence ID" value="GIH76165.1"/>
    <property type="molecule type" value="Genomic_DNA"/>
</dbReference>
<evidence type="ECO:0000256" key="3">
    <source>
        <dbReference type="ARBA" id="ARBA00006597"/>
    </source>
</evidence>
<comment type="subcellular location">
    <subcellularLocation>
        <location evidence="2">Cytoplasm</location>
    </subcellularLocation>
</comment>
<dbReference type="GO" id="GO:0005737">
    <property type="term" value="C:cytoplasm"/>
    <property type="evidence" value="ECO:0007669"/>
    <property type="project" value="UniProtKB-SubCell"/>
</dbReference>
<dbReference type="GO" id="GO:0047134">
    <property type="term" value="F:protein-disulfide reductase [NAD(P)H] activity"/>
    <property type="evidence" value="ECO:0007669"/>
    <property type="project" value="TreeGrafter"/>
</dbReference>
<name>A0A8J3RK71_9ACTN</name>
<dbReference type="GO" id="GO:0045892">
    <property type="term" value="P:negative regulation of DNA-templated transcription"/>
    <property type="evidence" value="ECO:0007669"/>
    <property type="project" value="TreeGrafter"/>
</dbReference>
<evidence type="ECO:0000256" key="9">
    <source>
        <dbReference type="ARBA" id="ARBA00023125"/>
    </source>
</evidence>
<protein>
    <submittedName>
        <fullName evidence="13">Transcriptional regulator WhiB</fullName>
    </submittedName>
</protein>
<evidence type="ECO:0000313" key="13">
    <source>
        <dbReference type="EMBL" id="GIH76165.1"/>
    </source>
</evidence>
<evidence type="ECO:0000256" key="8">
    <source>
        <dbReference type="ARBA" id="ARBA00023015"/>
    </source>
</evidence>
<dbReference type="Proteomes" id="UP000616724">
    <property type="component" value="Unassembled WGS sequence"/>
</dbReference>
<evidence type="ECO:0000256" key="6">
    <source>
        <dbReference type="ARBA" id="ARBA00023004"/>
    </source>
</evidence>
<comment type="similarity">
    <text evidence="3">Belongs to the WhiB family.</text>
</comment>
<keyword evidence="5" id="KW-0479">Metal-binding</keyword>
<keyword evidence="10" id="KW-1015">Disulfide bond</keyword>
<evidence type="ECO:0000256" key="11">
    <source>
        <dbReference type="ARBA" id="ARBA00023163"/>
    </source>
</evidence>
<organism evidence="13 14">
    <name type="scientific">Planobispora longispora</name>
    <dbReference type="NCBI Taxonomy" id="28887"/>
    <lineage>
        <taxon>Bacteria</taxon>
        <taxon>Bacillati</taxon>
        <taxon>Actinomycetota</taxon>
        <taxon>Actinomycetes</taxon>
        <taxon>Streptosporangiales</taxon>
        <taxon>Streptosporangiaceae</taxon>
        <taxon>Planobispora</taxon>
    </lineage>
</organism>
<gene>
    <name evidence="13" type="primary">whiB2</name>
    <name evidence="13" type="ORF">Plo01_25940</name>
</gene>
<evidence type="ECO:0000256" key="7">
    <source>
        <dbReference type="ARBA" id="ARBA00023014"/>
    </source>
</evidence>
<reference evidence="13 14" key="1">
    <citation type="submission" date="2021-01" db="EMBL/GenBank/DDBJ databases">
        <title>Whole genome shotgun sequence of Planobispora longispora NBRC 13918.</title>
        <authorList>
            <person name="Komaki H."/>
            <person name="Tamura T."/>
        </authorList>
    </citation>
    <scope>NUCLEOTIDE SEQUENCE [LARGE SCALE GENOMIC DNA]</scope>
    <source>
        <strain evidence="13 14">NBRC 13918</strain>
    </source>
</reference>
<dbReference type="GO" id="GO:0003677">
    <property type="term" value="F:DNA binding"/>
    <property type="evidence" value="ECO:0007669"/>
    <property type="project" value="UniProtKB-KW"/>
</dbReference>
<evidence type="ECO:0000256" key="1">
    <source>
        <dbReference type="ARBA" id="ARBA00001966"/>
    </source>
</evidence>
<keyword evidence="4" id="KW-0004">4Fe-4S</keyword>
<evidence type="ECO:0000256" key="4">
    <source>
        <dbReference type="ARBA" id="ARBA00022485"/>
    </source>
</evidence>
<dbReference type="InterPro" id="IPR003482">
    <property type="entry name" value="Whib"/>
</dbReference>
<evidence type="ECO:0000259" key="12">
    <source>
        <dbReference type="PROSITE" id="PS51674"/>
    </source>
</evidence>